<reference evidence="3 4" key="1">
    <citation type="submission" date="2016-10" db="EMBL/GenBank/DDBJ databases">
        <authorList>
            <person name="de Groot N.N."/>
        </authorList>
    </citation>
    <scope>NUCLEOTIDE SEQUENCE [LARGE SCALE GENOMIC DNA]</scope>
    <source>
        <strain evidence="3 4">NP_1H</strain>
    </source>
</reference>
<evidence type="ECO:0000313" key="4">
    <source>
        <dbReference type="Proteomes" id="UP000199258"/>
    </source>
</evidence>
<feature type="compositionally biased region" description="Low complexity" evidence="1">
    <location>
        <begin position="115"/>
        <end position="124"/>
    </location>
</feature>
<evidence type="ECO:0000256" key="2">
    <source>
        <dbReference type="SAM" id="Phobius"/>
    </source>
</evidence>
<feature type="compositionally biased region" description="Low complexity" evidence="1">
    <location>
        <begin position="238"/>
        <end position="248"/>
    </location>
</feature>
<dbReference type="STRING" id="335973.SAMN04488693_106100"/>
<feature type="transmembrane region" description="Helical" evidence="2">
    <location>
        <begin position="284"/>
        <end position="305"/>
    </location>
</feature>
<keyword evidence="2" id="KW-0472">Membrane</keyword>
<dbReference type="AlphaFoldDB" id="A0A1G8I191"/>
<evidence type="ECO:0000313" key="3">
    <source>
        <dbReference type="EMBL" id="SDI12689.1"/>
    </source>
</evidence>
<keyword evidence="4" id="KW-1185">Reference proteome</keyword>
<dbReference type="Proteomes" id="UP000199258">
    <property type="component" value="Unassembled WGS sequence"/>
</dbReference>
<feature type="compositionally biased region" description="Basic and acidic residues" evidence="1">
    <location>
        <begin position="22"/>
        <end position="31"/>
    </location>
</feature>
<name>A0A1G8I191_9MICC</name>
<dbReference type="EMBL" id="FNDT01000006">
    <property type="protein sequence ID" value="SDI12689.1"/>
    <property type="molecule type" value="Genomic_DNA"/>
</dbReference>
<evidence type="ECO:0000256" key="1">
    <source>
        <dbReference type="SAM" id="MobiDB-lite"/>
    </source>
</evidence>
<feature type="compositionally biased region" description="Low complexity" evidence="1">
    <location>
        <begin position="264"/>
        <end position="277"/>
    </location>
</feature>
<keyword evidence="2" id="KW-0812">Transmembrane</keyword>
<feature type="compositionally biased region" description="Low complexity" evidence="1">
    <location>
        <begin position="1"/>
        <end position="21"/>
    </location>
</feature>
<keyword evidence="2" id="KW-1133">Transmembrane helix</keyword>
<organism evidence="3 4">
    <name type="scientific">Arthrobacter subterraneus</name>
    <dbReference type="NCBI Taxonomy" id="335973"/>
    <lineage>
        <taxon>Bacteria</taxon>
        <taxon>Bacillati</taxon>
        <taxon>Actinomycetota</taxon>
        <taxon>Actinomycetes</taxon>
        <taxon>Micrococcales</taxon>
        <taxon>Micrococcaceae</taxon>
        <taxon>Arthrobacter</taxon>
    </lineage>
</organism>
<protein>
    <submittedName>
        <fullName evidence="3">Uncharacterized protein</fullName>
    </submittedName>
</protein>
<sequence>MSPARSPSARSGTGSGSSADSGPEKPDFTPDTEVHRLCKLVSALTSRAVRIRRNRRTGTVQLFSASRLRSGLEIPVQSTSFWYRFAVGAAVVAGATFASIPAASADHNSGRGSDPAPSAPATAPDEPPTDPGTPPQPEPVDPPATDPVTPTQPAPPEVVPVPEPEPEPEPAPAPAVSPSKSPPPPPPPAPEPAAPAPEAEPAPAPVILPPPPAPLLPLPAEFIPPEQPTPEETESAEPELAPFALPPYAWAPMYQAPESTESDAPAAPAAGSQSPAAAAAGFPLLPGLAAVLFALLAAGMVAVGIRSRGPRGISAP</sequence>
<gene>
    <name evidence="3" type="ORF">SAMN04488693_106100</name>
</gene>
<feature type="region of interest" description="Disordered" evidence="1">
    <location>
        <begin position="103"/>
        <end position="277"/>
    </location>
</feature>
<feature type="compositionally biased region" description="Pro residues" evidence="1">
    <location>
        <begin position="125"/>
        <end position="217"/>
    </location>
</feature>
<proteinExistence type="predicted"/>
<accession>A0A1G8I191</accession>
<feature type="region of interest" description="Disordered" evidence="1">
    <location>
        <begin position="1"/>
        <end position="31"/>
    </location>
</feature>